<dbReference type="SUPFAM" id="SSF52922">
    <property type="entry name" value="TK C-terminal domain-like"/>
    <property type="match status" value="1"/>
</dbReference>
<dbReference type="CDD" id="cd07033">
    <property type="entry name" value="TPP_PYR_DXS_TK_like"/>
    <property type="match status" value="1"/>
</dbReference>
<dbReference type="Gene3D" id="3.40.50.920">
    <property type="match status" value="1"/>
</dbReference>
<dbReference type="AlphaFoldDB" id="A0A2M7MF44"/>
<name>A0A2M7MF44_9BACT</name>
<comment type="cofactor">
    <cofactor evidence="1">
        <name>thiamine diphosphate</name>
        <dbReference type="ChEBI" id="CHEBI:58937"/>
    </cofactor>
</comment>
<dbReference type="Gene3D" id="3.40.50.970">
    <property type="match status" value="1"/>
</dbReference>
<comment type="caution">
    <text evidence="5">The sequence shown here is derived from an EMBL/GenBank/DDBJ whole genome shotgun (WGS) entry which is preliminary data.</text>
</comment>
<evidence type="ECO:0000313" key="6">
    <source>
        <dbReference type="Proteomes" id="UP000230064"/>
    </source>
</evidence>
<proteinExistence type="inferred from homology"/>
<sequence length="309" mass="34675">MRKAFINTLIELAEKDKNIYLLTGDLGFSVLEKFIEKFPKRFFNCGVAEQNMMGVAAGLALSGKKPYVYSIIPFVTMRCFEQIRNDICYQNLDVKIIGVGSGLAYGPLGASHHAIEDVAILRALPNMTILSPADPVETKELVLKSYQTKTPTYLRLNKSGEKILYNFNHDIEISKPSILRKGKNGLIIATGILVSLGLETVEKLKEKGYNFKLISLHTLKPIEREILLRELAEIKLIYTLEEHNIIGGLGSAVAEILMESGWQGSFKRIGIPDQYSPEVGKTEYLRKFFGLVSEKITEQILTEMEKLSK</sequence>
<reference evidence="6" key="1">
    <citation type="submission" date="2017-09" db="EMBL/GenBank/DDBJ databases">
        <title>Depth-based differentiation of microbial function through sediment-hosted aquifers and enrichment of novel symbionts in the deep terrestrial subsurface.</title>
        <authorList>
            <person name="Probst A.J."/>
            <person name="Ladd B."/>
            <person name="Jarett J.K."/>
            <person name="Geller-Mcgrath D.E."/>
            <person name="Sieber C.M.K."/>
            <person name="Emerson J.B."/>
            <person name="Anantharaman K."/>
            <person name="Thomas B.C."/>
            <person name="Malmstrom R."/>
            <person name="Stieglmeier M."/>
            <person name="Klingl A."/>
            <person name="Woyke T."/>
            <person name="Ryan C.M."/>
            <person name="Banfield J.F."/>
        </authorList>
    </citation>
    <scope>NUCLEOTIDE SEQUENCE [LARGE SCALE GENOMIC DNA]</scope>
</reference>
<comment type="similarity">
    <text evidence="2">Belongs to the transketolase family.</text>
</comment>
<dbReference type="PANTHER" id="PTHR43825">
    <property type="entry name" value="PYRUVATE DEHYDROGENASE E1 COMPONENT"/>
    <property type="match status" value="1"/>
</dbReference>
<dbReference type="InterPro" id="IPR029061">
    <property type="entry name" value="THDP-binding"/>
</dbReference>
<dbReference type="Proteomes" id="UP000230064">
    <property type="component" value="Unassembled WGS sequence"/>
</dbReference>
<dbReference type="SUPFAM" id="SSF52518">
    <property type="entry name" value="Thiamin diphosphate-binding fold (THDP-binding)"/>
    <property type="match status" value="1"/>
</dbReference>
<keyword evidence="3" id="KW-0786">Thiamine pyrophosphate</keyword>
<evidence type="ECO:0000256" key="3">
    <source>
        <dbReference type="ARBA" id="ARBA00023052"/>
    </source>
</evidence>
<dbReference type="PANTHER" id="PTHR43825:SF5">
    <property type="entry name" value="HYPOTHETICAL TRANSKETOLASE FAMILY PROTEIN"/>
    <property type="match status" value="1"/>
</dbReference>
<dbReference type="Pfam" id="PF02780">
    <property type="entry name" value="Transketolase_C"/>
    <property type="match status" value="1"/>
</dbReference>
<gene>
    <name evidence="5" type="ORF">COZ30_01255</name>
</gene>
<dbReference type="FunFam" id="3.40.50.970:FF:000129">
    <property type="entry name" value="Transketolase"/>
    <property type="match status" value="1"/>
</dbReference>
<organism evidence="5 6">
    <name type="scientific">Candidatus Nealsonbacteria bacterium CG_4_10_14_3_um_filter_36_16</name>
    <dbReference type="NCBI Taxonomy" id="1974685"/>
    <lineage>
        <taxon>Bacteria</taxon>
        <taxon>Candidatus Nealsoniibacteriota</taxon>
    </lineage>
</organism>
<dbReference type="EMBL" id="PFJR01000030">
    <property type="protein sequence ID" value="PIX88291.1"/>
    <property type="molecule type" value="Genomic_DNA"/>
</dbReference>
<feature type="domain" description="Transketolase-like pyrimidine-binding" evidence="4">
    <location>
        <begin position="1"/>
        <end position="163"/>
    </location>
</feature>
<dbReference type="InterPro" id="IPR005475">
    <property type="entry name" value="Transketolase-like_Pyr-bd"/>
</dbReference>
<dbReference type="SMART" id="SM00861">
    <property type="entry name" value="Transket_pyr"/>
    <property type="match status" value="1"/>
</dbReference>
<evidence type="ECO:0000256" key="1">
    <source>
        <dbReference type="ARBA" id="ARBA00001964"/>
    </source>
</evidence>
<protein>
    <submittedName>
        <fullName evidence="5">1-deoxy-D-xylulose-5-phosphate synthase</fullName>
    </submittedName>
</protein>
<evidence type="ECO:0000259" key="4">
    <source>
        <dbReference type="SMART" id="SM00861"/>
    </source>
</evidence>
<dbReference type="InterPro" id="IPR051157">
    <property type="entry name" value="PDH/Transketolase"/>
</dbReference>
<evidence type="ECO:0000313" key="5">
    <source>
        <dbReference type="EMBL" id="PIX88291.1"/>
    </source>
</evidence>
<evidence type="ECO:0000256" key="2">
    <source>
        <dbReference type="ARBA" id="ARBA00007131"/>
    </source>
</evidence>
<accession>A0A2M7MF44</accession>
<dbReference type="InterPro" id="IPR009014">
    <property type="entry name" value="Transketo_C/PFOR_II"/>
</dbReference>
<dbReference type="Pfam" id="PF02779">
    <property type="entry name" value="Transket_pyr"/>
    <property type="match status" value="1"/>
</dbReference>
<dbReference type="InterPro" id="IPR033248">
    <property type="entry name" value="Transketolase_C"/>
</dbReference>